<dbReference type="EMBL" id="LGGW01000003">
    <property type="protein sequence ID" value="KUK91376.1"/>
    <property type="molecule type" value="Genomic_DNA"/>
</dbReference>
<comment type="caution">
    <text evidence="1">The sequence shown here is derived from an EMBL/GenBank/DDBJ whole genome shotgun (WGS) entry which is preliminary data.</text>
</comment>
<gene>
    <name evidence="1" type="ORF">XE02_0092</name>
</gene>
<dbReference type="Proteomes" id="UP000055014">
    <property type="component" value="Unassembled WGS sequence"/>
</dbReference>
<sequence length="80" mass="9360">MEKEVLAKVSEGPHIEWDLTRLFSSSDDQALIDYLRYVISRKDELIKEYKGRIAEESIEASELRLVFERTEEVMSKLAKP</sequence>
<accession>A0A117M978</accession>
<protein>
    <submittedName>
        <fullName evidence="1">Oligoendopeptidase F</fullName>
    </submittedName>
</protein>
<evidence type="ECO:0000313" key="2">
    <source>
        <dbReference type="Proteomes" id="UP000055014"/>
    </source>
</evidence>
<reference evidence="2" key="1">
    <citation type="journal article" date="2015" name="MBio">
        <title>Genome-Resolved Metagenomic Analysis Reveals Roles for Candidate Phyla and Other Microbial Community Members in Biogeochemical Transformations in Oil Reservoirs.</title>
        <authorList>
            <person name="Hu P."/>
            <person name="Tom L."/>
            <person name="Singh A."/>
            <person name="Thomas B.C."/>
            <person name="Baker B.J."/>
            <person name="Piceno Y.M."/>
            <person name="Andersen G.L."/>
            <person name="Banfield J.F."/>
        </authorList>
    </citation>
    <scope>NUCLEOTIDE SEQUENCE [LARGE SCALE GENOMIC DNA]</scope>
</reference>
<evidence type="ECO:0000313" key="1">
    <source>
        <dbReference type="EMBL" id="KUK91376.1"/>
    </source>
</evidence>
<dbReference type="AlphaFoldDB" id="A0A117M978"/>
<dbReference type="PATRIC" id="fig|1236046.5.peg.664"/>
<name>A0A117M978_9BACT</name>
<organism evidence="1 2">
    <name type="scientific">Mesotoga infera</name>
    <dbReference type="NCBI Taxonomy" id="1236046"/>
    <lineage>
        <taxon>Bacteria</taxon>
        <taxon>Thermotogati</taxon>
        <taxon>Thermotogota</taxon>
        <taxon>Thermotogae</taxon>
        <taxon>Kosmotogales</taxon>
        <taxon>Kosmotogaceae</taxon>
        <taxon>Mesotoga</taxon>
    </lineage>
</organism>
<proteinExistence type="predicted"/>